<feature type="compositionally biased region" description="Low complexity" evidence="1">
    <location>
        <begin position="305"/>
        <end position="319"/>
    </location>
</feature>
<proteinExistence type="predicted"/>
<accession>A0A813LT77</accession>
<reference evidence="2" key="1">
    <citation type="submission" date="2021-02" db="EMBL/GenBank/DDBJ databases">
        <authorList>
            <person name="Dougan E. K."/>
            <person name="Rhodes N."/>
            <person name="Thang M."/>
            <person name="Chan C."/>
        </authorList>
    </citation>
    <scope>NUCLEOTIDE SEQUENCE</scope>
</reference>
<sequence>MLGHNVGMFARVAQANQQPTTLMPGTMLSGSYNGSGWKGHNLYWLKNQRPELFQPIDPKTASLINESMKPPEPGFQVFCDGWFMNPQTEEFIDAVTNQRYALVRESGEYCLVREGESWDAELSVGAADASTSSGIRGTAAPCKKLFIADLHRAAQVLKLDLSHLDRPAALFAVFDADGADCVSLAETAAKLFHSKLLPRLAGYRGEWSPDQVKEALSLALTRQTPAGKDGKAPATVSAAAALLIGRRLTVIASGPGARCVLSSPRYAVAGSSAFAVHSPEGSWEGYPKEPVKDLVRSPETEESSAEATKSSSSSSGASTQRILPNALPSSLQLAYHKVQIGAAASLPSGASAEASETESSLLAMNQRGACCDLDVGGQFQSLTLVANARASLAKLSDDDVGPVAAQMVAHHRPRAGSCALVKVARERKA</sequence>
<protein>
    <submittedName>
        <fullName evidence="2">Uncharacterized protein</fullName>
    </submittedName>
</protein>
<feature type="compositionally biased region" description="Basic and acidic residues" evidence="1">
    <location>
        <begin position="286"/>
        <end position="299"/>
    </location>
</feature>
<dbReference type="EMBL" id="CAJNNW010037064">
    <property type="protein sequence ID" value="CAE8739155.1"/>
    <property type="molecule type" value="Genomic_DNA"/>
</dbReference>
<dbReference type="Proteomes" id="UP000626109">
    <property type="component" value="Unassembled WGS sequence"/>
</dbReference>
<feature type="region of interest" description="Disordered" evidence="1">
    <location>
        <begin position="277"/>
        <end position="321"/>
    </location>
</feature>
<evidence type="ECO:0000313" key="2">
    <source>
        <dbReference type="EMBL" id="CAE8739155.1"/>
    </source>
</evidence>
<dbReference type="AlphaFoldDB" id="A0A813LT77"/>
<gene>
    <name evidence="2" type="ORF">PGLA2088_LOCUS49495</name>
</gene>
<comment type="caution">
    <text evidence="2">The sequence shown here is derived from an EMBL/GenBank/DDBJ whole genome shotgun (WGS) entry which is preliminary data.</text>
</comment>
<feature type="non-terminal residue" evidence="2">
    <location>
        <position position="429"/>
    </location>
</feature>
<name>A0A813LT77_POLGL</name>
<organism evidence="2 3">
    <name type="scientific">Polarella glacialis</name>
    <name type="common">Dinoflagellate</name>
    <dbReference type="NCBI Taxonomy" id="89957"/>
    <lineage>
        <taxon>Eukaryota</taxon>
        <taxon>Sar</taxon>
        <taxon>Alveolata</taxon>
        <taxon>Dinophyceae</taxon>
        <taxon>Suessiales</taxon>
        <taxon>Suessiaceae</taxon>
        <taxon>Polarella</taxon>
    </lineage>
</organism>
<evidence type="ECO:0000313" key="3">
    <source>
        <dbReference type="Proteomes" id="UP000626109"/>
    </source>
</evidence>
<evidence type="ECO:0000256" key="1">
    <source>
        <dbReference type="SAM" id="MobiDB-lite"/>
    </source>
</evidence>